<dbReference type="AlphaFoldDB" id="A0AAV1C2M1"/>
<comment type="subcellular location">
    <subcellularLocation>
        <location evidence="1">Plastid</location>
        <location evidence="1">Chloroplast</location>
    </subcellularLocation>
</comment>
<keyword evidence="7" id="KW-0934">Plastid</keyword>
<dbReference type="InterPro" id="IPR016053">
    <property type="entry name" value="Haem_Oase-like"/>
</dbReference>
<dbReference type="GO" id="GO:0004392">
    <property type="term" value="F:heme oxygenase (decyclizing) activity"/>
    <property type="evidence" value="ECO:0007669"/>
    <property type="project" value="UniProtKB-EC"/>
</dbReference>
<dbReference type="Gene3D" id="1.20.910.10">
    <property type="entry name" value="Heme oxygenase-like"/>
    <property type="match status" value="1"/>
</dbReference>
<evidence type="ECO:0000256" key="8">
    <source>
        <dbReference type="ARBA" id="ARBA00022723"/>
    </source>
</evidence>
<dbReference type="GO" id="GO:0006788">
    <property type="term" value="P:heme oxidation"/>
    <property type="evidence" value="ECO:0007669"/>
    <property type="project" value="InterPro"/>
</dbReference>
<dbReference type="PANTHER" id="PTHR35703:SF2">
    <property type="entry name" value="HEME OXYGENASE 1, CHLOROPLASTIC-RELATED"/>
    <property type="match status" value="1"/>
</dbReference>
<evidence type="ECO:0000256" key="10">
    <source>
        <dbReference type="ARBA" id="ARBA00023002"/>
    </source>
</evidence>
<keyword evidence="8" id="KW-0479">Metal-binding</keyword>
<keyword evidence="11" id="KW-0408">Iron</keyword>
<feature type="region of interest" description="Disordered" evidence="12">
    <location>
        <begin position="38"/>
        <end position="65"/>
    </location>
</feature>
<accession>A0AAV1C2M1</accession>
<evidence type="ECO:0000256" key="4">
    <source>
        <dbReference type="ARBA" id="ARBA00022528"/>
    </source>
</evidence>
<dbReference type="InterPro" id="IPR002051">
    <property type="entry name" value="Haem_Oase"/>
</dbReference>
<dbReference type="GO" id="GO:0010024">
    <property type="term" value="P:phytochromobilin biosynthetic process"/>
    <property type="evidence" value="ECO:0007669"/>
    <property type="project" value="TreeGrafter"/>
</dbReference>
<protein>
    <recommendedName>
        <fullName evidence="3">heme oxygenase (biliverdin-producing)</fullName>
        <ecNumber evidence="3">1.14.14.18</ecNumber>
    </recommendedName>
</protein>
<dbReference type="Proteomes" id="UP001161247">
    <property type="component" value="Chromosome 1"/>
</dbReference>
<keyword evidence="9" id="KW-0809">Transit peptide</keyword>
<evidence type="ECO:0000256" key="5">
    <source>
        <dbReference type="ARBA" id="ARBA00022531"/>
    </source>
</evidence>
<dbReference type="Pfam" id="PF01126">
    <property type="entry name" value="Heme_oxygenase"/>
    <property type="match status" value="1"/>
</dbReference>
<evidence type="ECO:0000313" key="13">
    <source>
        <dbReference type="EMBL" id="CAI9089815.1"/>
    </source>
</evidence>
<sequence length="238" mass="27553">MDSSSSSTSIAAVSEKQKKMSHVEAKGFVDEMRVVAMKMHTKDQAKEGEKESNEQEPEGQPLSKWEPSIEGYLKFLVDSKLVFDTLEKIVENPHFTEYAEFRNTRLERSERLAKDLVGLKEKYRAIPEPSTHGINYAQYLKEISENDTQAFMCHFYNIYFAHSAGGRMIGRKVAEKLLNKEVLEFYKWDGDLSQLLQNVRDKLNNIAQSWTREEKNHCLEETEKSFKFSGDILRLILS</sequence>
<dbReference type="GO" id="GO:0046872">
    <property type="term" value="F:metal ion binding"/>
    <property type="evidence" value="ECO:0007669"/>
    <property type="project" value="UniProtKB-KW"/>
</dbReference>
<dbReference type="FunFam" id="1.20.910.10:FF:000005">
    <property type="entry name" value="Heme oxygenase 1"/>
    <property type="match status" value="1"/>
</dbReference>
<dbReference type="SUPFAM" id="SSF48613">
    <property type="entry name" value="Heme oxygenase-like"/>
    <property type="match status" value="1"/>
</dbReference>
<keyword evidence="6" id="KW-0349">Heme</keyword>
<proteinExistence type="inferred from homology"/>
<dbReference type="GO" id="GO:0015979">
    <property type="term" value="P:photosynthesis"/>
    <property type="evidence" value="ECO:0007669"/>
    <property type="project" value="UniProtKB-KW"/>
</dbReference>
<dbReference type="EMBL" id="OX459118">
    <property type="protein sequence ID" value="CAI9089815.1"/>
    <property type="molecule type" value="Genomic_DNA"/>
</dbReference>
<dbReference type="InterPro" id="IPR016951">
    <property type="entry name" value="Haem_Oase_decyc_pln"/>
</dbReference>
<evidence type="ECO:0000256" key="7">
    <source>
        <dbReference type="ARBA" id="ARBA00022640"/>
    </source>
</evidence>
<dbReference type="CDD" id="cd19165">
    <property type="entry name" value="HemeO"/>
    <property type="match status" value="1"/>
</dbReference>
<dbReference type="EC" id="1.14.14.18" evidence="3"/>
<reference evidence="13" key="1">
    <citation type="submission" date="2023-03" db="EMBL/GenBank/DDBJ databases">
        <authorList>
            <person name="Julca I."/>
        </authorList>
    </citation>
    <scope>NUCLEOTIDE SEQUENCE</scope>
</reference>
<evidence type="ECO:0000256" key="9">
    <source>
        <dbReference type="ARBA" id="ARBA00022946"/>
    </source>
</evidence>
<keyword evidence="14" id="KW-1185">Reference proteome</keyword>
<evidence type="ECO:0000256" key="1">
    <source>
        <dbReference type="ARBA" id="ARBA00004229"/>
    </source>
</evidence>
<evidence type="ECO:0000256" key="6">
    <source>
        <dbReference type="ARBA" id="ARBA00022617"/>
    </source>
</evidence>
<keyword evidence="4" id="KW-0150">Chloroplast</keyword>
<comment type="similarity">
    <text evidence="2">Belongs to the heme oxygenase family.</text>
</comment>
<gene>
    <name evidence="13" type="ORF">OLC1_LOCUS2089</name>
</gene>
<evidence type="ECO:0000256" key="12">
    <source>
        <dbReference type="SAM" id="MobiDB-lite"/>
    </source>
</evidence>
<dbReference type="GO" id="GO:0009507">
    <property type="term" value="C:chloroplast"/>
    <property type="evidence" value="ECO:0007669"/>
    <property type="project" value="UniProtKB-SubCell"/>
</dbReference>
<keyword evidence="10" id="KW-0560">Oxidoreductase</keyword>
<dbReference type="PANTHER" id="PTHR35703">
    <property type="entry name" value="HEME OXYGENASE 1, CHLOROPLASTIC-RELATED"/>
    <property type="match status" value="1"/>
</dbReference>
<evidence type="ECO:0000313" key="14">
    <source>
        <dbReference type="Proteomes" id="UP001161247"/>
    </source>
</evidence>
<feature type="compositionally biased region" description="Basic and acidic residues" evidence="12">
    <location>
        <begin position="40"/>
        <end position="53"/>
    </location>
</feature>
<organism evidence="13 14">
    <name type="scientific">Oldenlandia corymbosa var. corymbosa</name>
    <dbReference type="NCBI Taxonomy" id="529605"/>
    <lineage>
        <taxon>Eukaryota</taxon>
        <taxon>Viridiplantae</taxon>
        <taxon>Streptophyta</taxon>
        <taxon>Embryophyta</taxon>
        <taxon>Tracheophyta</taxon>
        <taxon>Spermatophyta</taxon>
        <taxon>Magnoliopsida</taxon>
        <taxon>eudicotyledons</taxon>
        <taxon>Gunneridae</taxon>
        <taxon>Pentapetalae</taxon>
        <taxon>asterids</taxon>
        <taxon>lamiids</taxon>
        <taxon>Gentianales</taxon>
        <taxon>Rubiaceae</taxon>
        <taxon>Rubioideae</taxon>
        <taxon>Spermacoceae</taxon>
        <taxon>Hedyotis-Oldenlandia complex</taxon>
        <taxon>Oldenlandia</taxon>
    </lineage>
</organism>
<name>A0AAV1C2M1_OLDCO</name>
<dbReference type="InterPro" id="IPR016084">
    <property type="entry name" value="Haem_Oase-like_multi-hlx"/>
</dbReference>
<keyword evidence="5" id="KW-0602">Photosynthesis</keyword>
<evidence type="ECO:0000256" key="3">
    <source>
        <dbReference type="ARBA" id="ARBA00012360"/>
    </source>
</evidence>
<evidence type="ECO:0000256" key="2">
    <source>
        <dbReference type="ARBA" id="ARBA00006134"/>
    </source>
</evidence>
<evidence type="ECO:0000256" key="11">
    <source>
        <dbReference type="ARBA" id="ARBA00023004"/>
    </source>
</evidence>